<accession>A0A6J4K0R2</accession>
<dbReference type="AlphaFoldDB" id="A0A6J4K0R2"/>
<proteinExistence type="predicted"/>
<name>A0A6J4K0R2_9ACTN</name>
<evidence type="ECO:0000256" key="1">
    <source>
        <dbReference type="SAM" id="MobiDB-lite"/>
    </source>
</evidence>
<gene>
    <name evidence="2" type="ORF">AVDCRST_MAG48-621</name>
</gene>
<protein>
    <submittedName>
        <fullName evidence="2">Uncharacterized protein</fullName>
    </submittedName>
</protein>
<evidence type="ECO:0000313" key="2">
    <source>
        <dbReference type="EMBL" id="CAA9292282.1"/>
    </source>
</evidence>
<reference evidence="2" key="1">
    <citation type="submission" date="2020-02" db="EMBL/GenBank/DDBJ databases">
        <authorList>
            <person name="Meier V. D."/>
        </authorList>
    </citation>
    <scope>NUCLEOTIDE SEQUENCE</scope>
    <source>
        <strain evidence="2">AVDCRST_MAG48</strain>
    </source>
</reference>
<feature type="region of interest" description="Disordered" evidence="1">
    <location>
        <begin position="1"/>
        <end position="142"/>
    </location>
</feature>
<dbReference type="EMBL" id="CADCTS010000095">
    <property type="protein sequence ID" value="CAA9292282.1"/>
    <property type="molecule type" value="Genomic_DNA"/>
</dbReference>
<sequence>WTDPALTAVEQGRPTARRRSTSRSAPGPRRWRACTRRCGSPGTGRATPSAPACCSTRGTSPGRRRSAAPTGSCVPPASPAGGATCRCTSPGTPPTPTSAYAAAGWRSRSTAGCTRTTPRSSSPTAGGRTPSSGPAGASCASPGPCCGTTRGVRAGSPRRPGSADAVARRTALRPSWRHCVCRSRGALRACV</sequence>
<feature type="compositionally biased region" description="Low complexity" evidence="1">
    <location>
        <begin position="114"/>
        <end position="142"/>
    </location>
</feature>
<organism evidence="2">
    <name type="scientific">uncultured Friedmanniella sp</name>
    <dbReference type="NCBI Taxonomy" id="335381"/>
    <lineage>
        <taxon>Bacteria</taxon>
        <taxon>Bacillati</taxon>
        <taxon>Actinomycetota</taxon>
        <taxon>Actinomycetes</taxon>
        <taxon>Propionibacteriales</taxon>
        <taxon>Nocardioidaceae</taxon>
        <taxon>Friedmanniella</taxon>
        <taxon>environmental samples</taxon>
    </lineage>
</organism>
<feature type="non-terminal residue" evidence="2">
    <location>
        <position position="191"/>
    </location>
</feature>
<feature type="non-terminal residue" evidence="2">
    <location>
        <position position="1"/>
    </location>
</feature>